<dbReference type="EMBL" id="RRYP01018613">
    <property type="protein sequence ID" value="TNV73552.1"/>
    <property type="molecule type" value="Genomic_DNA"/>
</dbReference>
<evidence type="ECO:0000256" key="11">
    <source>
        <dbReference type="PIRSR" id="PIRSR630616-3"/>
    </source>
</evidence>
<evidence type="ECO:0000256" key="13">
    <source>
        <dbReference type="RuleBase" id="RU367134"/>
    </source>
</evidence>
<feature type="domain" description="Protein kinase" evidence="15">
    <location>
        <begin position="50"/>
        <end position="301"/>
    </location>
</feature>
<feature type="compositionally biased region" description="Basic and acidic residues" evidence="14">
    <location>
        <begin position="16"/>
        <end position="25"/>
    </location>
</feature>
<dbReference type="PIRSF" id="PIRSF000615">
    <property type="entry name" value="TyrPK_CSF1-R"/>
    <property type="match status" value="1"/>
</dbReference>
<comment type="catalytic activity">
    <reaction evidence="6 13">
        <text>L-threonyl-[protein] + ATP = O-phospho-L-threonyl-[protein] + ADP + H(+)</text>
        <dbReference type="Rhea" id="RHEA:46608"/>
        <dbReference type="Rhea" id="RHEA-COMP:11060"/>
        <dbReference type="Rhea" id="RHEA-COMP:11605"/>
        <dbReference type="ChEBI" id="CHEBI:15378"/>
        <dbReference type="ChEBI" id="CHEBI:30013"/>
        <dbReference type="ChEBI" id="CHEBI:30616"/>
        <dbReference type="ChEBI" id="CHEBI:61977"/>
        <dbReference type="ChEBI" id="CHEBI:456216"/>
        <dbReference type="EC" id="2.7.11.1"/>
    </reaction>
</comment>
<accession>A0A8J8NE52</accession>
<feature type="region of interest" description="Disordered" evidence="14">
    <location>
        <begin position="304"/>
        <end position="327"/>
    </location>
</feature>
<feature type="binding site" evidence="10 12">
    <location>
        <position position="79"/>
    </location>
    <ligand>
        <name>ATP</name>
        <dbReference type="ChEBI" id="CHEBI:30616"/>
    </ligand>
</feature>
<evidence type="ECO:0000256" key="14">
    <source>
        <dbReference type="SAM" id="MobiDB-lite"/>
    </source>
</evidence>
<dbReference type="InterPro" id="IPR011009">
    <property type="entry name" value="Kinase-like_dom_sf"/>
</dbReference>
<dbReference type="Gene3D" id="3.30.200.20">
    <property type="entry name" value="Phosphorylase Kinase, domain 1"/>
    <property type="match status" value="1"/>
</dbReference>
<dbReference type="EC" id="2.7.11.1" evidence="13"/>
<dbReference type="OrthoDB" id="345735at2759"/>
<proteinExistence type="inferred from homology"/>
<feature type="binding site" evidence="10">
    <location>
        <begin position="179"/>
        <end position="180"/>
    </location>
    <ligand>
        <name>ATP</name>
        <dbReference type="ChEBI" id="CHEBI:30616"/>
    </ligand>
</feature>
<evidence type="ECO:0000256" key="4">
    <source>
        <dbReference type="ARBA" id="ARBA00022777"/>
    </source>
</evidence>
<comment type="similarity">
    <text evidence="13">Belongs to the protein kinase superfamily. Ser/Thr protein kinase family. Aurora subfamily.</text>
</comment>
<feature type="region of interest" description="Disordered" evidence="14">
    <location>
        <begin position="1"/>
        <end position="25"/>
    </location>
</feature>
<evidence type="ECO:0000256" key="2">
    <source>
        <dbReference type="ARBA" id="ARBA00022679"/>
    </source>
</evidence>
<organism evidence="16 17">
    <name type="scientific">Halteria grandinella</name>
    <dbReference type="NCBI Taxonomy" id="5974"/>
    <lineage>
        <taxon>Eukaryota</taxon>
        <taxon>Sar</taxon>
        <taxon>Alveolata</taxon>
        <taxon>Ciliophora</taxon>
        <taxon>Intramacronucleata</taxon>
        <taxon>Spirotrichea</taxon>
        <taxon>Stichotrichia</taxon>
        <taxon>Sporadotrichida</taxon>
        <taxon>Halteriidae</taxon>
        <taxon>Halteria</taxon>
    </lineage>
</organism>
<keyword evidence="2 13" id="KW-0808">Transferase</keyword>
<feature type="binding site" evidence="10">
    <location>
        <position position="60"/>
    </location>
    <ligand>
        <name>ATP</name>
        <dbReference type="ChEBI" id="CHEBI:30616"/>
    </ligand>
</feature>
<dbReference type="PROSITE" id="PS00107">
    <property type="entry name" value="PROTEIN_KINASE_ATP"/>
    <property type="match status" value="1"/>
</dbReference>
<dbReference type="InterPro" id="IPR030616">
    <property type="entry name" value="Aur-like"/>
</dbReference>
<evidence type="ECO:0000256" key="6">
    <source>
        <dbReference type="ARBA" id="ARBA00047899"/>
    </source>
</evidence>
<feature type="cross-link" description="Glycyl lysine isopeptide (Lys-Gly) (interchain with G-Cter in SUMO2)" evidence="11">
    <location>
        <position position="177"/>
    </location>
</feature>
<keyword evidence="17" id="KW-1185">Reference proteome</keyword>
<dbReference type="SUPFAM" id="SSF56112">
    <property type="entry name" value="Protein kinase-like (PK-like)"/>
    <property type="match status" value="1"/>
</dbReference>
<evidence type="ECO:0000313" key="17">
    <source>
        <dbReference type="Proteomes" id="UP000785679"/>
    </source>
</evidence>
<gene>
    <name evidence="16" type="ORF">FGO68_gene12845</name>
</gene>
<evidence type="ECO:0000256" key="8">
    <source>
        <dbReference type="PIRSR" id="PIRSR000615-1"/>
    </source>
</evidence>
<evidence type="ECO:0000256" key="12">
    <source>
        <dbReference type="PROSITE-ProRule" id="PRU10141"/>
    </source>
</evidence>
<dbReference type="Proteomes" id="UP000785679">
    <property type="component" value="Unassembled WGS sequence"/>
</dbReference>
<keyword evidence="9" id="KW-0460">Magnesium</keyword>
<feature type="compositionally biased region" description="Polar residues" evidence="14">
    <location>
        <begin position="310"/>
        <end position="327"/>
    </location>
</feature>
<protein>
    <recommendedName>
        <fullName evidence="13">Aurora kinase</fullName>
        <ecNumber evidence="13">2.7.11.1</ecNumber>
    </recommendedName>
</protein>
<dbReference type="InterPro" id="IPR017441">
    <property type="entry name" value="Protein_kinase_ATP_BS"/>
</dbReference>
<feature type="binding site" evidence="10">
    <location>
        <position position="192"/>
    </location>
    <ligand>
        <name>ATP</name>
        <dbReference type="ChEBI" id="CHEBI:30616"/>
    </ligand>
</feature>
<feature type="compositionally biased region" description="Polar residues" evidence="14">
    <location>
        <begin position="1"/>
        <end position="11"/>
    </location>
</feature>
<dbReference type="CDD" id="cd14007">
    <property type="entry name" value="STKc_Aurora"/>
    <property type="match status" value="1"/>
</dbReference>
<keyword evidence="4 13" id="KW-0418">Kinase</keyword>
<dbReference type="GO" id="GO:0046872">
    <property type="term" value="F:metal ion binding"/>
    <property type="evidence" value="ECO:0007669"/>
    <property type="project" value="UniProtKB-KW"/>
</dbReference>
<comment type="catalytic activity">
    <reaction evidence="7 13">
        <text>L-seryl-[protein] + ATP = O-phospho-L-seryl-[protein] + ADP + H(+)</text>
        <dbReference type="Rhea" id="RHEA:17989"/>
        <dbReference type="Rhea" id="RHEA-COMP:9863"/>
        <dbReference type="Rhea" id="RHEA-COMP:11604"/>
        <dbReference type="ChEBI" id="CHEBI:15378"/>
        <dbReference type="ChEBI" id="CHEBI:29999"/>
        <dbReference type="ChEBI" id="CHEBI:30616"/>
        <dbReference type="ChEBI" id="CHEBI:83421"/>
        <dbReference type="ChEBI" id="CHEBI:456216"/>
        <dbReference type="EC" id="2.7.11.1"/>
    </reaction>
</comment>
<keyword evidence="9" id="KW-0479">Metal-binding</keyword>
<feature type="binding site" evidence="10">
    <location>
        <begin position="128"/>
        <end position="130"/>
    </location>
    <ligand>
        <name>ATP</name>
        <dbReference type="ChEBI" id="CHEBI:30616"/>
    </ligand>
</feature>
<dbReference type="FunFam" id="3.30.200.20:FF:000042">
    <property type="entry name" value="Aurora kinase A"/>
    <property type="match status" value="1"/>
</dbReference>
<evidence type="ECO:0000259" key="15">
    <source>
        <dbReference type="PROSITE" id="PS50011"/>
    </source>
</evidence>
<name>A0A8J8NE52_HALGN</name>
<comment type="caution">
    <text evidence="16">The sequence shown here is derived from an EMBL/GenBank/DDBJ whole genome shotgun (WGS) entry which is preliminary data.</text>
</comment>
<dbReference type="FunFam" id="1.10.510.10:FF:000235">
    <property type="entry name" value="Serine/threonine-protein kinase ark1"/>
    <property type="match status" value="1"/>
</dbReference>
<evidence type="ECO:0000256" key="10">
    <source>
        <dbReference type="PIRSR" id="PIRSR630616-2"/>
    </source>
</evidence>
<sequence>MYQQFPSTQEQIEGYPGKENKGDRAVQQKEKMAAYTAKRFEPKNWTIDDFEIGKPLGRGKFGHVYLAREKKSKFIVALKVLYKKQLLKSNVEHQLRREIEIQSHLRHDNILRMYGFFWDEKKIYLILEYAPGGELYKDLKKQPNSRYAEPIAADYIGQMCKALKYLHSKDVIHRDIKPENLLNSLGTIKIADFGWSIHSPHDKRQTLCGTLDYLPPEMVLEEPHDKRVDIWSLGILCFEFCCGFPPFEAHNNDETYKRIRNIDLKFPEHLSPEVRHLIKNILTLDPKQRYTLDQIETHPWIKKHAAAKEQPTQATGPNITQKQTQAQ</sequence>
<dbReference type="PANTHER" id="PTHR24350">
    <property type="entry name" value="SERINE/THREONINE-PROTEIN KINASE IAL-RELATED"/>
    <property type="match status" value="1"/>
</dbReference>
<dbReference type="PROSITE" id="PS50011">
    <property type="entry name" value="PROTEIN_KINASE_DOM"/>
    <property type="match status" value="1"/>
</dbReference>
<feature type="binding site" evidence="9">
    <location>
        <position position="192"/>
    </location>
    <ligand>
        <name>Mg(2+)</name>
        <dbReference type="ChEBI" id="CHEBI:18420"/>
    </ligand>
</feature>
<dbReference type="GO" id="GO:0005524">
    <property type="term" value="F:ATP binding"/>
    <property type="evidence" value="ECO:0007669"/>
    <property type="project" value="UniProtKB-UniRule"/>
</dbReference>
<evidence type="ECO:0000256" key="7">
    <source>
        <dbReference type="ARBA" id="ARBA00048679"/>
    </source>
</evidence>
<dbReference type="Pfam" id="PF00069">
    <property type="entry name" value="Pkinase"/>
    <property type="match status" value="1"/>
</dbReference>
<evidence type="ECO:0000256" key="3">
    <source>
        <dbReference type="ARBA" id="ARBA00022741"/>
    </source>
</evidence>
<keyword evidence="3 10" id="KW-0547">Nucleotide-binding</keyword>
<evidence type="ECO:0000313" key="16">
    <source>
        <dbReference type="EMBL" id="TNV73552.1"/>
    </source>
</evidence>
<reference evidence="16" key="1">
    <citation type="submission" date="2019-06" db="EMBL/GenBank/DDBJ databases">
        <authorList>
            <person name="Zheng W."/>
        </authorList>
    </citation>
    <scope>NUCLEOTIDE SEQUENCE</scope>
    <source>
        <strain evidence="16">QDHG01</strain>
    </source>
</reference>
<dbReference type="Gene3D" id="1.10.510.10">
    <property type="entry name" value="Transferase(Phosphotransferase) domain 1"/>
    <property type="match status" value="1"/>
</dbReference>
<evidence type="ECO:0000256" key="5">
    <source>
        <dbReference type="ARBA" id="ARBA00022840"/>
    </source>
</evidence>
<dbReference type="GO" id="GO:0004674">
    <property type="term" value="F:protein serine/threonine kinase activity"/>
    <property type="evidence" value="ECO:0007669"/>
    <property type="project" value="UniProtKB-KW"/>
</dbReference>
<keyword evidence="1 13" id="KW-0723">Serine/threonine-protein kinase</keyword>
<dbReference type="AlphaFoldDB" id="A0A8J8NE52"/>
<dbReference type="SMART" id="SM00220">
    <property type="entry name" value="S_TKc"/>
    <property type="match status" value="1"/>
</dbReference>
<keyword evidence="5 10" id="KW-0067">ATP-binding</keyword>
<evidence type="ECO:0000256" key="1">
    <source>
        <dbReference type="ARBA" id="ARBA00022527"/>
    </source>
</evidence>
<evidence type="ECO:0000256" key="9">
    <source>
        <dbReference type="PIRSR" id="PIRSR000615-3"/>
    </source>
</evidence>
<feature type="binding site" evidence="9">
    <location>
        <position position="180"/>
    </location>
    <ligand>
        <name>Mg(2+)</name>
        <dbReference type="ChEBI" id="CHEBI:18420"/>
    </ligand>
</feature>
<feature type="active site" description="Proton acceptor" evidence="8">
    <location>
        <position position="175"/>
    </location>
</feature>
<dbReference type="InterPro" id="IPR000719">
    <property type="entry name" value="Prot_kinase_dom"/>
</dbReference>